<keyword evidence="7" id="KW-1185">Reference proteome</keyword>
<dbReference type="GO" id="GO:1901135">
    <property type="term" value="P:carbohydrate derivative metabolic process"/>
    <property type="evidence" value="ECO:0007669"/>
    <property type="project" value="InterPro"/>
</dbReference>
<dbReference type="InterPro" id="IPR000281">
    <property type="entry name" value="HTH_RpiR"/>
</dbReference>
<dbReference type="InterPro" id="IPR001347">
    <property type="entry name" value="SIS_dom"/>
</dbReference>
<evidence type="ECO:0000256" key="3">
    <source>
        <dbReference type="ARBA" id="ARBA00023163"/>
    </source>
</evidence>
<comment type="caution">
    <text evidence="6">The sequence shown here is derived from an EMBL/GenBank/DDBJ whole genome shotgun (WGS) entry which is preliminary data.</text>
</comment>
<dbReference type="InterPro" id="IPR009057">
    <property type="entry name" value="Homeodomain-like_sf"/>
</dbReference>
<name>A0A3N4YGP2_9MICO</name>
<proteinExistence type="predicted"/>
<accession>A0A3N4YGP2</accession>
<dbReference type="AlphaFoldDB" id="A0A3N4YGP2"/>
<evidence type="ECO:0000256" key="2">
    <source>
        <dbReference type="ARBA" id="ARBA00023125"/>
    </source>
</evidence>
<keyword evidence="2" id="KW-0238">DNA-binding</keyword>
<organism evidence="6 7">
    <name type="scientific">Myceligenerans xiligouense</name>
    <dbReference type="NCBI Taxonomy" id="253184"/>
    <lineage>
        <taxon>Bacteria</taxon>
        <taxon>Bacillati</taxon>
        <taxon>Actinomycetota</taxon>
        <taxon>Actinomycetes</taxon>
        <taxon>Micrococcales</taxon>
        <taxon>Promicromonosporaceae</taxon>
        <taxon>Myceligenerans</taxon>
    </lineage>
</organism>
<dbReference type="RefSeq" id="WP_123813481.1">
    <property type="nucleotide sequence ID" value="NZ_RKQZ01000001.1"/>
</dbReference>
<evidence type="ECO:0000256" key="1">
    <source>
        <dbReference type="ARBA" id="ARBA00023015"/>
    </source>
</evidence>
<evidence type="ECO:0000259" key="5">
    <source>
        <dbReference type="PROSITE" id="PS51464"/>
    </source>
</evidence>
<dbReference type="PANTHER" id="PTHR30514:SF1">
    <property type="entry name" value="HTH-TYPE TRANSCRIPTIONAL REGULATOR HEXR-RELATED"/>
    <property type="match status" value="1"/>
</dbReference>
<dbReference type="GO" id="GO:0003677">
    <property type="term" value="F:DNA binding"/>
    <property type="evidence" value="ECO:0007669"/>
    <property type="project" value="UniProtKB-KW"/>
</dbReference>
<dbReference type="PROSITE" id="PS51071">
    <property type="entry name" value="HTH_RPIR"/>
    <property type="match status" value="1"/>
</dbReference>
<dbReference type="Gene3D" id="1.10.10.10">
    <property type="entry name" value="Winged helix-like DNA-binding domain superfamily/Winged helix DNA-binding domain"/>
    <property type="match status" value="1"/>
</dbReference>
<evidence type="ECO:0000313" key="6">
    <source>
        <dbReference type="EMBL" id="RPF20299.1"/>
    </source>
</evidence>
<dbReference type="EMBL" id="RKQZ01000001">
    <property type="protein sequence ID" value="RPF20299.1"/>
    <property type="molecule type" value="Genomic_DNA"/>
</dbReference>
<dbReference type="InterPro" id="IPR036388">
    <property type="entry name" value="WH-like_DNA-bd_sf"/>
</dbReference>
<reference evidence="6 7" key="1">
    <citation type="submission" date="2018-11" db="EMBL/GenBank/DDBJ databases">
        <title>Sequencing the genomes of 1000 actinobacteria strains.</title>
        <authorList>
            <person name="Klenk H.-P."/>
        </authorList>
    </citation>
    <scope>NUCLEOTIDE SEQUENCE [LARGE SCALE GENOMIC DNA]</scope>
    <source>
        <strain evidence="6 7">DSM 15700</strain>
    </source>
</reference>
<sequence length="296" mass="31811">MTGDVLVKLRRSLPTLRPAEARVAETVLENPSLVVASTITELAGEADTSQATVVRFCRAIGYAGYPEFRIDLAQATSRRDLELERSGIAQGELTQTDGVDDVVNKIAFHEARTIEDTARDVDREVLDKLAEAISAAPQLAVYGVGASHIAAQDLAIKLQRIGRIAFCSPDADLQQSSAAVLDPGAVAIGISHSGQTRATNTALELAHRRGAITAAITNYPDAPIGKVADLVLATTARETKFRAGAMASRIAQLTIVDFLFVRVAQRSYDRSQEAIRLTADAVADQRMEFSRPSRND</sequence>
<dbReference type="SUPFAM" id="SSF53697">
    <property type="entry name" value="SIS domain"/>
    <property type="match status" value="1"/>
</dbReference>
<dbReference type="Pfam" id="PF01418">
    <property type="entry name" value="HTH_6"/>
    <property type="match status" value="1"/>
</dbReference>
<dbReference type="PANTHER" id="PTHR30514">
    <property type="entry name" value="GLUCOKINASE"/>
    <property type="match status" value="1"/>
</dbReference>
<dbReference type="GO" id="GO:0097367">
    <property type="term" value="F:carbohydrate derivative binding"/>
    <property type="evidence" value="ECO:0007669"/>
    <property type="project" value="InterPro"/>
</dbReference>
<gene>
    <name evidence="6" type="ORF">EDD34_0882</name>
</gene>
<dbReference type="InterPro" id="IPR035472">
    <property type="entry name" value="RpiR-like_SIS"/>
</dbReference>
<dbReference type="GO" id="GO:0003700">
    <property type="term" value="F:DNA-binding transcription factor activity"/>
    <property type="evidence" value="ECO:0007669"/>
    <property type="project" value="InterPro"/>
</dbReference>
<evidence type="ECO:0000313" key="7">
    <source>
        <dbReference type="Proteomes" id="UP000280501"/>
    </source>
</evidence>
<dbReference type="Pfam" id="PF01380">
    <property type="entry name" value="SIS"/>
    <property type="match status" value="1"/>
</dbReference>
<dbReference type="InterPro" id="IPR046348">
    <property type="entry name" value="SIS_dom_sf"/>
</dbReference>
<protein>
    <submittedName>
        <fullName evidence="6">RpiR family transcriptional regulator</fullName>
    </submittedName>
</protein>
<dbReference type="OrthoDB" id="370421at2"/>
<feature type="domain" description="SIS" evidence="5">
    <location>
        <begin position="129"/>
        <end position="269"/>
    </location>
</feature>
<dbReference type="Gene3D" id="3.40.50.10490">
    <property type="entry name" value="Glucose-6-phosphate isomerase like protein, domain 1"/>
    <property type="match status" value="1"/>
</dbReference>
<dbReference type="CDD" id="cd05013">
    <property type="entry name" value="SIS_RpiR"/>
    <property type="match status" value="1"/>
</dbReference>
<dbReference type="InterPro" id="IPR047640">
    <property type="entry name" value="RpiR-like"/>
</dbReference>
<dbReference type="SUPFAM" id="SSF46689">
    <property type="entry name" value="Homeodomain-like"/>
    <property type="match status" value="1"/>
</dbReference>
<feature type="domain" description="HTH rpiR-type" evidence="4">
    <location>
        <begin position="3"/>
        <end position="79"/>
    </location>
</feature>
<keyword evidence="1" id="KW-0805">Transcription regulation</keyword>
<dbReference type="Proteomes" id="UP000280501">
    <property type="component" value="Unassembled WGS sequence"/>
</dbReference>
<keyword evidence="3" id="KW-0804">Transcription</keyword>
<evidence type="ECO:0000259" key="4">
    <source>
        <dbReference type="PROSITE" id="PS51071"/>
    </source>
</evidence>
<dbReference type="PROSITE" id="PS51464">
    <property type="entry name" value="SIS"/>
    <property type="match status" value="1"/>
</dbReference>